<evidence type="ECO:0000313" key="1">
    <source>
        <dbReference type="EMBL" id="OAP09737.1"/>
    </source>
</evidence>
<proteinExistence type="predicted"/>
<protein>
    <submittedName>
        <fullName evidence="1">Uncharacterized protein</fullName>
    </submittedName>
</protein>
<evidence type="ECO:0000313" key="2">
    <source>
        <dbReference type="Proteomes" id="UP000078284"/>
    </source>
</evidence>
<dbReference type="AlphaFoldDB" id="A0A178VTG4"/>
<reference evidence="2" key="1">
    <citation type="journal article" date="2016" name="Proc. Natl. Acad. Sci. U.S.A.">
        <title>Chromosome-level assembly of Arabidopsis thaliana Ler reveals the extent of translocation and inversion polymorphisms.</title>
        <authorList>
            <person name="Zapata L."/>
            <person name="Ding J."/>
            <person name="Willing E.M."/>
            <person name="Hartwig B."/>
            <person name="Bezdan D."/>
            <person name="Jiao W.B."/>
            <person name="Patel V."/>
            <person name="Velikkakam James G."/>
            <person name="Koornneef M."/>
            <person name="Ossowski S."/>
            <person name="Schneeberger K."/>
        </authorList>
    </citation>
    <scope>NUCLEOTIDE SEQUENCE [LARGE SCALE GENOMIC DNA]</scope>
    <source>
        <strain evidence="2">cv. Landsberg erecta</strain>
    </source>
</reference>
<comment type="caution">
    <text evidence="1">The sequence shown here is derived from an EMBL/GenBank/DDBJ whole genome shotgun (WGS) entry which is preliminary data.</text>
</comment>
<gene>
    <name evidence="1" type="ordered locus">AXX17_At2g01960</name>
</gene>
<dbReference type="EMBL" id="LUHQ01000002">
    <property type="protein sequence ID" value="OAP09737.1"/>
    <property type="molecule type" value="Genomic_DNA"/>
</dbReference>
<dbReference type="Proteomes" id="UP000078284">
    <property type="component" value="Chromosome 2"/>
</dbReference>
<accession>A0A178VTG4</accession>
<name>A0A178VTG4_ARATH</name>
<organism evidence="1 2">
    <name type="scientific">Arabidopsis thaliana</name>
    <name type="common">Mouse-ear cress</name>
    <dbReference type="NCBI Taxonomy" id="3702"/>
    <lineage>
        <taxon>Eukaryota</taxon>
        <taxon>Viridiplantae</taxon>
        <taxon>Streptophyta</taxon>
        <taxon>Embryophyta</taxon>
        <taxon>Tracheophyta</taxon>
        <taxon>Spermatophyta</taxon>
        <taxon>Magnoliopsida</taxon>
        <taxon>eudicotyledons</taxon>
        <taxon>Gunneridae</taxon>
        <taxon>Pentapetalae</taxon>
        <taxon>rosids</taxon>
        <taxon>malvids</taxon>
        <taxon>Brassicales</taxon>
        <taxon>Brassicaceae</taxon>
        <taxon>Camelineae</taxon>
        <taxon>Arabidopsis</taxon>
    </lineage>
</organism>
<sequence length="272" mass="29606">MNLVSVIKLDVRMFDVDDVTSVSISPLRHSSRHITHSPFSTIATRDNFVTVLNVSHKLPNCIISSVDVDDDTVPGANIDARTLILVDEDIGKVPRLDIDVCKTLDEFDEGTFVVDVGTVVLILVEEVVFVSHSLPNCIISGVDVDVCMLLVDVDDDTVSRPDMDDCTFLLVDEDIGEVPRLDIDVCKTLGIISGVEVDVCMLLVDVDDDTVSRADMDACTLLLVDEDIGEVTRLDIDVCKTLGEFDVDDGTFVVDMGMIALLLFEAALSVAD</sequence>